<reference evidence="6 7" key="1">
    <citation type="journal article" date="2013" name="Front. Plant Sci.">
        <title>The Reference Genome of the Halophytic Plant Eutrema salsugineum.</title>
        <authorList>
            <person name="Yang R."/>
            <person name="Jarvis D.E."/>
            <person name="Chen H."/>
            <person name="Beilstein M.A."/>
            <person name="Grimwood J."/>
            <person name="Jenkins J."/>
            <person name="Shu S."/>
            <person name="Prochnik S."/>
            <person name="Xin M."/>
            <person name="Ma C."/>
            <person name="Schmutz J."/>
            <person name="Wing R.A."/>
            <person name="Mitchell-Olds T."/>
            <person name="Schumaker K.S."/>
            <person name="Wang X."/>
        </authorList>
    </citation>
    <scope>NUCLEOTIDE SEQUENCE [LARGE SCALE GENOMIC DNA]</scope>
</reference>
<evidence type="ECO:0000313" key="7">
    <source>
        <dbReference type="Proteomes" id="UP000030689"/>
    </source>
</evidence>
<dbReference type="GO" id="GO:0006508">
    <property type="term" value="P:proteolysis"/>
    <property type="evidence" value="ECO:0007669"/>
    <property type="project" value="UniProtKB-KW"/>
</dbReference>
<evidence type="ECO:0000259" key="5">
    <source>
        <dbReference type="PROSITE" id="PS50600"/>
    </source>
</evidence>
<proteinExistence type="inferred from homology"/>
<feature type="compositionally biased region" description="Basic and acidic residues" evidence="4">
    <location>
        <begin position="423"/>
        <end position="436"/>
    </location>
</feature>
<dbReference type="EMBL" id="KI517683">
    <property type="protein sequence ID" value="ESQ34672.1"/>
    <property type="molecule type" value="Genomic_DNA"/>
</dbReference>
<protein>
    <recommendedName>
        <fullName evidence="5">Ubiquitin-like protease family profile domain-containing protein</fullName>
    </recommendedName>
</protein>
<dbReference type="InterPro" id="IPR003653">
    <property type="entry name" value="Peptidase_C48_C"/>
</dbReference>
<dbReference type="KEGG" id="eus:EUTSA_v10009967mg"/>
<dbReference type="Pfam" id="PF09331">
    <property type="entry name" value="DUF1985"/>
    <property type="match status" value="1"/>
</dbReference>
<gene>
    <name evidence="6" type="ORF">EUTSA_v10009967mg</name>
</gene>
<dbReference type="PROSITE" id="PS50600">
    <property type="entry name" value="ULP_PROTEASE"/>
    <property type="match status" value="1"/>
</dbReference>
<keyword evidence="7" id="KW-1185">Reference proteome</keyword>
<feature type="region of interest" description="Disordered" evidence="4">
    <location>
        <begin position="105"/>
        <end position="141"/>
    </location>
</feature>
<name>V4KX88_EUTSA</name>
<feature type="region of interest" description="Disordered" evidence="4">
    <location>
        <begin position="403"/>
        <end position="440"/>
    </location>
</feature>
<dbReference type="Pfam" id="PF02902">
    <property type="entry name" value="Peptidase_C48"/>
    <property type="match status" value="1"/>
</dbReference>
<sequence>MLAKKKITDPEKRFKCACLALTAAVLVPTSHITKIVPEHVELIRDIDEFLSYPWGRIGFDLLVSSIKSKDEVELSQKTIAVKGFFYAIQLVMMAAVPTLTEVVLSPSGESESEGEDDSATPADLLHEREPGSVGDDTGPGGVKMTLSPGHPRELDEDCKVLVHCIIPDVEDCAIEGMDLQWDDEVEDGTVDVMVKLIEEGFRFSKDMFTGGLTSADLARMRSEKALKEKEIRDKKKIIKSAMDPHSLSLNNRLRDVEVAVLLHEGKLSQVISGFFKSMEASIVRAITDSIGSASTKAPSVFETRHESDFQNQRSHPSSPTCPSQTQNRRETHEFTGVPSEAVYPQQIDSRQSQSAPTSINLTQYSKAPSLAISDEEFIRGITQSINATGDLLLSVSPSFSLGLTQDGKKNSGIPYAEEEPDYLNDKEAAHEEDPPRKSKRLKSTCITNYKDYHRGVNCSSVRKIVFAMPCDPKVNYGEKFVELKAKLMKDRRPMGLYEGASISTSDVIDIGERVRVLHSTVVDGLMYYLRHISGPQLYPANYMKIEFYNTIFPVLIKSHYTKFTKTAVKDRSKFKFQPSLMSYFQPENPMRSLPEYMYFPFNFDQRHWVGVCVNLSSASIIVLDCNASLRSDSALKKEFTPLTNMFPYLLRAYTSKALRDEKPFTLVRAAGIPQNEINSNSAVTALFLMQAHASGGLDYCRTITPEVICTEAYKLAVLFYEEFGPQ</sequence>
<dbReference type="SUPFAM" id="SSF54001">
    <property type="entry name" value="Cysteine proteinases"/>
    <property type="match status" value="1"/>
</dbReference>
<dbReference type="AlphaFoldDB" id="V4KX88"/>
<feature type="domain" description="Ubiquitin-like protease family profile" evidence="5">
    <location>
        <begin position="500"/>
        <end position="692"/>
    </location>
</feature>
<dbReference type="Gramene" id="ESQ34672">
    <property type="protein sequence ID" value="ESQ34672"/>
    <property type="gene ID" value="EUTSA_v10009967mg"/>
</dbReference>
<keyword evidence="2" id="KW-0645">Protease</keyword>
<dbReference type="Proteomes" id="UP000030689">
    <property type="component" value="Unassembled WGS sequence"/>
</dbReference>
<dbReference type="InterPro" id="IPR038765">
    <property type="entry name" value="Papain-like_cys_pep_sf"/>
</dbReference>
<comment type="similarity">
    <text evidence="1">Belongs to the peptidase C48 family.</text>
</comment>
<dbReference type="Gene3D" id="3.40.395.10">
    <property type="entry name" value="Adenoviral Proteinase, Chain A"/>
    <property type="match status" value="1"/>
</dbReference>
<feature type="region of interest" description="Disordered" evidence="4">
    <location>
        <begin position="297"/>
        <end position="360"/>
    </location>
</feature>
<dbReference type="OMA" id="FDEFFAY"/>
<evidence type="ECO:0000256" key="3">
    <source>
        <dbReference type="ARBA" id="ARBA00022801"/>
    </source>
</evidence>
<feature type="compositionally biased region" description="Polar residues" evidence="4">
    <location>
        <begin position="309"/>
        <end position="326"/>
    </location>
</feature>
<keyword evidence="3" id="KW-0378">Hydrolase</keyword>
<feature type="compositionally biased region" description="Polar residues" evidence="4">
    <location>
        <begin position="346"/>
        <end position="360"/>
    </location>
</feature>
<dbReference type="InterPro" id="IPR015410">
    <property type="entry name" value="DUF1985"/>
</dbReference>
<dbReference type="PANTHER" id="PTHR48449:SF2">
    <property type="entry name" value="UBIQUITIN-LIKE PROTEASE FAMILY PROFILE DOMAIN-CONTAINING PROTEIN"/>
    <property type="match status" value="1"/>
</dbReference>
<organism evidence="6 7">
    <name type="scientific">Eutrema salsugineum</name>
    <name type="common">Saltwater cress</name>
    <name type="synonym">Sisymbrium salsugineum</name>
    <dbReference type="NCBI Taxonomy" id="72664"/>
    <lineage>
        <taxon>Eukaryota</taxon>
        <taxon>Viridiplantae</taxon>
        <taxon>Streptophyta</taxon>
        <taxon>Embryophyta</taxon>
        <taxon>Tracheophyta</taxon>
        <taxon>Spermatophyta</taxon>
        <taxon>Magnoliopsida</taxon>
        <taxon>eudicotyledons</taxon>
        <taxon>Gunneridae</taxon>
        <taxon>Pentapetalae</taxon>
        <taxon>rosids</taxon>
        <taxon>malvids</taxon>
        <taxon>Brassicales</taxon>
        <taxon>Brassicaceae</taxon>
        <taxon>Eutremeae</taxon>
        <taxon>Eutrema</taxon>
    </lineage>
</organism>
<evidence type="ECO:0000256" key="1">
    <source>
        <dbReference type="ARBA" id="ARBA00005234"/>
    </source>
</evidence>
<evidence type="ECO:0000256" key="2">
    <source>
        <dbReference type="ARBA" id="ARBA00022670"/>
    </source>
</evidence>
<accession>V4KX88</accession>
<dbReference type="GO" id="GO:0008234">
    <property type="term" value="F:cysteine-type peptidase activity"/>
    <property type="evidence" value="ECO:0007669"/>
    <property type="project" value="InterPro"/>
</dbReference>
<dbReference type="PANTHER" id="PTHR48449">
    <property type="entry name" value="DUF1985 DOMAIN-CONTAINING PROTEIN"/>
    <property type="match status" value="1"/>
</dbReference>
<evidence type="ECO:0000313" key="6">
    <source>
        <dbReference type="EMBL" id="ESQ34672.1"/>
    </source>
</evidence>
<evidence type="ECO:0000256" key="4">
    <source>
        <dbReference type="SAM" id="MobiDB-lite"/>
    </source>
</evidence>